<keyword evidence="1" id="KW-0812">Transmembrane</keyword>
<proteinExistence type="predicted"/>
<dbReference type="Pfam" id="PF23636">
    <property type="entry name" value="DUF7144"/>
    <property type="match status" value="1"/>
</dbReference>
<dbReference type="AlphaFoldDB" id="A0A895XQI1"/>
<reference evidence="3" key="1">
    <citation type="submission" date="2021-02" db="EMBL/GenBank/DDBJ databases">
        <title>Natronoglycomyces albus gen. nov., sp. nov, a haloalkaliphilic actinobacterium from a soda solonchak soil.</title>
        <authorList>
            <person name="Sorokin D.Y."/>
            <person name="Khijniak T.V."/>
            <person name="Zakharycheva A.P."/>
            <person name="Boueva O.V."/>
            <person name="Ariskina E.V."/>
            <person name="Hahnke R.L."/>
            <person name="Bunk B."/>
            <person name="Sproer C."/>
            <person name="Schumann P."/>
            <person name="Evtushenko L.I."/>
            <person name="Kublanov I.V."/>
        </authorList>
    </citation>
    <scope>NUCLEOTIDE SEQUENCE</scope>
    <source>
        <strain evidence="3">DSM 106290</strain>
    </source>
</reference>
<feature type="transmembrane region" description="Helical" evidence="1">
    <location>
        <begin position="20"/>
        <end position="42"/>
    </location>
</feature>
<name>A0A895XQI1_9ACTN</name>
<feature type="transmembrane region" description="Helical" evidence="1">
    <location>
        <begin position="112"/>
        <end position="138"/>
    </location>
</feature>
<organism evidence="3 4">
    <name type="scientific">Natronoglycomyces albus</name>
    <dbReference type="NCBI Taxonomy" id="2811108"/>
    <lineage>
        <taxon>Bacteria</taxon>
        <taxon>Bacillati</taxon>
        <taxon>Actinomycetota</taxon>
        <taxon>Actinomycetes</taxon>
        <taxon>Glycomycetales</taxon>
        <taxon>Glycomycetaceae</taxon>
        <taxon>Natronoglycomyces</taxon>
    </lineage>
</organism>
<dbReference type="KEGG" id="nav:JQS30_00200"/>
<dbReference type="InterPro" id="IPR055568">
    <property type="entry name" value="DUF7144"/>
</dbReference>
<gene>
    <name evidence="3" type="ORF">JQS30_00200</name>
</gene>
<feature type="domain" description="DUF7144" evidence="2">
    <location>
        <begin position="20"/>
        <end position="131"/>
    </location>
</feature>
<dbReference type="EMBL" id="CP070496">
    <property type="protein sequence ID" value="QSB05405.1"/>
    <property type="molecule type" value="Genomic_DNA"/>
</dbReference>
<accession>A0A895XQI1</accession>
<keyword evidence="4" id="KW-1185">Reference proteome</keyword>
<dbReference type="Proteomes" id="UP000662939">
    <property type="component" value="Chromosome"/>
</dbReference>
<keyword evidence="1" id="KW-0472">Membrane</keyword>
<feature type="transmembrane region" description="Helical" evidence="1">
    <location>
        <begin position="87"/>
        <end position="106"/>
    </location>
</feature>
<evidence type="ECO:0000256" key="1">
    <source>
        <dbReference type="SAM" id="Phobius"/>
    </source>
</evidence>
<evidence type="ECO:0000313" key="4">
    <source>
        <dbReference type="Proteomes" id="UP000662939"/>
    </source>
</evidence>
<protein>
    <recommendedName>
        <fullName evidence="2">DUF7144 domain-containing protein</fullName>
    </recommendedName>
</protein>
<dbReference type="RefSeq" id="WP_213171413.1">
    <property type="nucleotide sequence ID" value="NZ_CP070496.1"/>
</dbReference>
<feature type="transmembrane region" description="Helical" evidence="1">
    <location>
        <begin position="62"/>
        <end position="82"/>
    </location>
</feature>
<evidence type="ECO:0000259" key="2">
    <source>
        <dbReference type="Pfam" id="PF23636"/>
    </source>
</evidence>
<sequence>MVKANDPTTPEAPSRKRGNLLFAAVLMVISGAWQLFVGYAVITGDTYLFAGEQYWYRVDNAAWGWVNVLLGLTVIMLGYLLFKGSMFARIVTILIVMISAINQFFLAPQYPLWSTLIIVVNIVVLWAVLTSEGFLAAGEGRTRAGRRRSGRTGHHHAAE</sequence>
<keyword evidence="1" id="KW-1133">Transmembrane helix</keyword>
<evidence type="ECO:0000313" key="3">
    <source>
        <dbReference type="EMBL" id="QSB05405.1"/>
    </source>
</evidence>